<dbReference type="CDD" id="cd00082">
    <property type="entry name" value="HisKA"/>
    <property type="match status" value="1"/>
</dbReference>
<dbReference type="Gene3D" id="6.10.340.10">
    <property type="match status" value="1"/>
</dbReference>
<keyword evidence="5 15" id="KW-0597">Phosphoprotein</keyword>
<dbReference type="Pfam" id="PF00672">
    <property type="entry name" value="HAMP"/>
    <property type="match status" value="1"/>
</dbReference>
<keyword evidence="7 17" id="KW-0812">Transmembrane</keyword>
<evidence type="ECO:0000256" key="16">
    <source>
        <dbReference type="SAM" id="Coils"/>
    </source>
</evidence>
<dbReference type="InterPro" id="IPR005467">
    <property type="entry name" value="His_kinase_dom"/>
</dbReference>
<evidence type="ECO:0000256" key="11">
    <source>
        <dbReference type="ARBA" id="ARBA00022989"/>
    </source>
</evidence>
<evidence type="ECO:0000256" key="3">
    <source>
        <dbReference type="ARBA" id="ARBA00012438"/>
    </source>
</evidence>
<dbReference type="GO" id="GO:0005524">
    <property type="term" value="F:ATP binding"/>
    <property type="evidence" value="ECO:0007669"/>
    <property type="project" value="UniProtKB-KW"/>
</dbReference>
<name>Q12PZ9_SHEDO</name>
<dbReference type="eggNOG" id="COG2205">
    <property type="taxonomic scope" value="Bacteria"/>
</dbReference>
<dbReference type="PANTHER" id="PTHR45339:SF5">
    <property type="entry name" value="HISTIDINE KINASE"/>
    <property type="match status" value="1"/>
</dbReference>
<evidence type="ECO:0000259" key="19">
    <source>
        <dbReference type="PROSITE" id="PS50110"/>
    </source>
</evidence>
<reference evidence="22 23" key="1">
    <citation type="submission" date="2006-03" db="EMBL/GenBank/DDBJ databases">
        <title>Complete sequence of Shewanella denitrificans OS217.</title>
        <authorList>
            <consortium name="US DOE Joint Genome Institute"/>
            <person name="Copeland A."/>
            <person name="Lucas S."/>
            <person name="Lapidus A."/>
            <person name="Barry K."/>
            <person name="Detter J.C."/>
            <person name="Glavina del Rio T."/>
            <person name="Hammon N."/>
            <person name="Israni S."/>
            <person name="Dalin E."/>
            <person name="Tice H."/>
            <person name="Pitluck S."/>
            <person name="Brettin T."/>
            <person name="Bruce D."/>
            <person name="Han C."/>
            <person name="Tapia R."/>
            <person name="Gilna P."/>
            <person name="Kiss H."/>
            <person name="Schmutz J."/>
            <person name="Larimer F."/>
            <person name="Land M."/>
            <person name="Hauser L."/>
            <person name="Kyrpides N."/>
            <person name="Lykidis A."/>
            <person name="Richardson P."/>
        </authorList>
    </citation>
    <scope>NUCLEOTIDE SEQUENCE [LARGE SCALE GENOMIC DNA]</scope>
    <source>
        <strain evidence="23">OS217 / ATCC BAA-1090 / DSM 15013</strain>
    </source>
</reference>
<gene>
    <name evidence="22" type="ordered locus">Sden_1191</name>
</gene>
<evidence type="ECO:0000256" key="13">
    <source>
        <dbReference type="ARBA" id="ARBA00023136"/>
    </source>
</evidence>
<dbReference type="STRING" id="318161.Sden_1191"/>
<accession>Q12PZ9</accession>
<dbReference type="SMART" id="SM00387">
    <property type="entry name" value="HATPase_c"/>
    <property type="match status" value="1"/>
</dbReference>
<dbReference type="Pfam" id="PF01627">
    <property type="entry name" value="Hpt"/>
    <property type="match status" value="1"/>
</dbReference>
<feature type="domain" description="Histidine kinase" evidence="18">
    <location>
        <begin position="349"/>
        <end position="570"/>
    </location>
</feature>
<dbReference type="FunFam" id="3.30.565.10:FF:000010">
    <property type="entry name" value="Sensor histidine kinase RcsC"/>
    <property type="match status" value="1"/>
</dbReference>
<dbReference type="GO" id="GO:0005886">
    <property type="term" value="C:plasma membrane"/>
    <property type="evidence" value="ECO:0007669"/>
    <property type="project" value="UniProtKB-SubCell"/>
</dbReference>
<feature type="modified residue" description="Phosphohistidine" evidence="14">
    <location>
        <position position="905"/>
    </location>
</feature>
<dbReference type="InterPro" id="IPR036641">
    <property type="entry name" value="HPT_dom_sf"/>
</dbReference>
<dbReference type="InterPro" id="IPR011006">
    <property type="entry name" value="CheY-like_superfamily"/>
</dbReference>
<evidence type="ECO:0000259" key="18">
    <source>
        <dbReference type="PROSITE" id="PS50109"/>
    </source>
</evidence>
<evidence type="ECO:0000256" key="9">
    <source>
        <dbReference type="ARBA" id="ARBA00022777"/>
    </source>
</evidence>
<evidence type="ECO:0000259" key="21">
    <source>
        <dbReference type="PROSITE" id="PS50894"/>
    </source>
</evidence>
<keyword evidence="8" id="KW-0547">Nucleotide-binding</keyword>
<evidence type="ECO:0000256" key="1">
    <source>
        <dbReference type="ARBA" id="ARBA00000085"/>
    </source>
</evidence>
<dbReference type="InterPro" id="IPR008207">
    <property type="entry name" value="Sig_transdc_His_kin_Hpt_dom"/>
</dbReference>
<evidence type="ECO:0000256" key="10">
    <source>
        <dbReference type="ARBA" id="ARBA00022840"/>
    </source>
</evidence>
<keyword evidence="4" id="KW-1003">Cell membrane</keyword>
<organism evidence="22 23">
    <name type="scientific">Shewanella denitrificans (strain OS217 / ATCC BAA-1090 / DSM 15013)</name>
    <dbReference type="NCBI Taxonomy" id="318161"/>
    <lineage>
        <taxon>Bacteria</taxon>
        <taxon>Pseudomonadati</taxon>
        <taxon>Pseudomonadota</taxon>
        <taxon>Gammaproteobacteria</taxon>
        <taxon>Alteromonadales</taxon>
        <taxon>Shewanellaceae</taxon>
        <taxon>Shewanella</taxon>
    </lineage>
</organism>
<keyword evidence="16" id="KW-0175">Coiled coil</keyword>
<evidence type="ECO:0000256" key="2">
    <source>
        <dbReference type="ARBA" id="ARBA00004651"/>
    </source>
</evidence>
<dbReference type="Pfam" id="PF02518">
    <property type="entry name" value="HATPase_c"/>
    <property type="match status" value="1"/>
</dbReference>
<dbReference type="SMART" id="SM00388">
    <property type="entry name" value="HisKA"/>
    <property type="match status" value="1"/>
</dbReference>
<dbReference type="PROSITE" id="PS50894">
    <property type="entry name" value="HPT"/>
    <property type="match status" value="1"/>
</dbReference>
<dbReference type="Gene3D" id="3.40.50.2300">
    <property type="match status" value="1"/>
</dbReference>
<dbReference type="AlphaFoldDB" id="Q12PZ9"/>
<comment type="subcellular location">
    <subcellularLocation>
        <location evidence="2">Cell membrane</location>
        <topology evidence="2">Multi-pass membrane protein</topology>
    </subcellularLocation>
</comment>
<evidence type="ECO:0000256" key="6">
    <source>
        <dbReference type="ARBA" id="ARBA00022679"/>
    </source>
</evidence>
<dbReference type="CDD" id="cd06225">
    <property type="entry name" value="HAMP"/>
    <property type="match status" value="1"/>
</dbReference>
<dbReference type="FunFam" id="1.10.287.130:FF:000003">
    <property type="entry name" value="Histidine kinase"/>
    <property type="match status" value="1"/>
</dbReference>
<dbReference type="Proteomes" id="UP000001982">
    <property type="component" value="Chromosome"/>
</dbReference>
<feature type="coiled-coil region" evidence="16">
    <location>
        <begin position="301"/>
        <end position="339"/>
    </location>
</feature>
<dbReference type="SUPFAM" id="SSF47384">
    <property type="entry name" value="Homodimeric domain of signal transducing histidine kinase"/>
    <property type="match status" value="1"/>
</dbReference>
<dbReference type="InterPro" id="IPR003660">
    <property type="entry name" value="HAMP_dom"/>
</dbReference>
<dbReference type="SUPFAM" id="SSF52172">
    <property type="entry name" value="CheY-like"/>
    <property type="match status" value="2"/>
</dbReference>
<dbReference type="SUPFAM" id="SSF47226">
    <property type="entry name" value="Histidine-containing phosphotransfer domain, HPT domain"/>
    <property type="match status" value="1"/>
</dbReference>
<dbReference type="SMART" id="SM00448">
    <property type="entry name" value="REC"/>
    <property type="match status" value="1"/>
</dbReference>
<dbReference type="EC" id="2.7.13.3" evidence="3"/>
<dbReference type="eggNOG" id="COG0784">
    <property type="taxonomic scope" value="Bacteria"/>
</dbReference>
<evidence type="ECO:0000256" key="12">
    <source>
        <dbReference type="ARBA" id="ARBA00023012"/>
    </source>
</evidence>
<dbReference type="Gene3D" id="3.30.565.10">
    <property type="entry name" value="Histidine kinase-like ATPase, C-terminal domain"/>
    <property type="match status" value="1"/>
</dbReference>
<dbReference type="InterPro" id="IPR003594">
    <property type="entry name" value="HATPase_dom"/>
</dbReference>
<dbReference type="Pfam" id="PF00512">
    <property type="entry name" value="HisKA"/>
    <property type="match status" value="1"/>
</dbReference>
<dbReference type="SUPFAM" id="SSF158472">
    <property type="entry name" value="HAMP domain-like"/>
    <property type="match status" value="1"/>
</dbReference>
<evidence type="ECO:0000256" key="7">
    <source>
        <dbReference type="ARBA" id="ARBA00022692"/>
    </source>
</evidence>
<keyword evidence="12" id="KW-0902">Two-component regulatory system</keyword>
<evidence type="ECO:0000256" key="14">
    <source>
        <dbReference type="PROSITE-ProRule" id="PRU00110"/>
    </source>
</evidence>
<dbReference type="PROSITE" id="PS50109">
    <property type="entry name" value="HIS_KIN"/>
    <property type="match status" value="1"/>
</dbReference>
<evidence type="ECO:0000313" key="23">
    <source>
        <dbReference type="Proteomes" id="UP000001982"/>
    </source>
</evidence>
<dbReference type="SMART" id="SM00304">
    <property type="entry name" value="HAMP"/>
    <property type="match status" value="1"/>
</dbReference>
<feature type="domain" description="Response regulatory" evidence="19">
    <location>
        <begin position="725"/>
        <end position="841"/>
    </location>
</feature>
<dbReference type="PRINTS" id="PR00344">
    <property type="entry name" value="BCTRLSENSOR"/>
</dbReference>
<dbReference type="PROSITE" id="PS50885">
    <property type="entry name" value="HAMP"/>
    <property type="match status" value="1"/>
</dbReference>
<dbReference type="SMART" id="SM00073">
    <property type="entry name" value="HPT"/>
    <property type="match status" value="1"/>
</dbReference>
<dbReference type="InterPro" id="IPR004358">
    <property type="entry name" value="Sig_transdc_His_kin-like_C"/>
</dbReference>
<dbReference type="HOGENOM" id="CLU_000445_104_8_6"/>
<dbReference type="CDD" id="cd17546">
    <property type="entry name" value="REC_hyHK_CKI1_RcsC-like"/>
    <property type="match status" value="1"/>
</dbReference>
<keyword evidence="13 17" id="KW-0472">Membrane</keyword>
<keyword evidence="10" id="KW-0067">ATP-binding</keyword>
<dbReference type="InterPro" id="IPR003661">
    <property type="entry name" value="HisK_dim/P_dom"/>
</dbReference>
<sequence>MRHFWQSRLNIISYVLGIQATIMKSANNLTKYSLRSWVLVLALAPTVLVGILLGSYFTINRFYELEETLIAQGRSIVEPLAIASEFGLLADNREVTKRLLSASQLSNSALIRSIAIFDIQNHLFVTSHYHKDFESMRYKEALERLNPDEFETLEDSLIIRMPIVSNTGKAGINLFAQTGTASPNAHPGTSQAVPAASMETKEGQQLLGYIAILLNKENALLEQHRAAIAAFVIVLIGVQFNLFFTFRLVKHVNFPITEMVRVVAKIREGKLDARLDGNLIGELDLLKRGINAMAGSLSEYHDEMQQNIDQATFDLRETLEQIEIQNVELDLAKKRAQEASQIKSEFLANMSHELRTPLNGVIGFARQLIKTPLHASQLDYIKTIDRSATNLLGIINDILDFSKLEAGKMELEKMPFSLRETVAETITIIAPSAQAKGLELVIDIDENVPEHVSGDAMRVNQIITNLVGNAIKFTDSGSVVFKVILVAETDDRVTLRCEVIDTGIGIDDSQQEYLFQAFGQADSSISRRFGGTGLGLVITKRLINKMGGQIGFTSSSEKGSNFWFILPLNLSQFQIGEVLPMDVLHGKSVLLYEPRTLTRETLNRRLISWQLSLTSVCSIDELTQTLAKPEPHYDYALISCHGFDTTQALGQQLQQARSKATSLILLHDCFEHETMVSQLRNSVDILVITPISDYALARQLIYPPAKNLIIPELAPEQSYQRQRMSVLAVDDNPANLMLIDTLLQEVVTNVVTASRGETAVELAKGQQFDLIFMDIQMPGIDGLAATRLIRQASMNRNTPIIAVTAHALSEEKESILNSGMDGYLPKPIDENSLKAVIERWVSKPKFTHFDLQTLNWEMCLTQVNQKQDLALEMLRMLVKSLPETIEHLEHALEEQSQDKMLYTVHKLHGASLYCGVPNTQKLCHALESSLKKLTPILDLEPEILELLDELTKVESAANQVITQLSADINHDQ</sequence>
<feature type="domain" description="HPt" evidence="21">
    <location>
        <begin position="866"/>
        <end position="967"/>
    </location>
</feature>
<dbReference type="Gene3D" id="1.20.120.160">
    <property type="entry name" value="HPT domain"/>
    <property type="match status" value="1"/>
</dbReference>
<evidence type="ECO:0000256" key="4">
    <source>
        <dbReference type="ARBA" id="ARBA00022475"/>
    </source>
</evidence>
<feature type="transmembrane region" description="Helical" evidence="17">
    <location>
        <begin position="37"/>
        <end position="59"/>
    </location>
</feature>
<keyword evidence="11 17" id="KW-1133">Transmembrane helix</keyword>
<keyword evidence="6 22" id="KW-0808">Transferase</keyword>
<evidence type="ECO:0000256" key="17">
    <source>
        <dbReference type="SAM" id="Phobius"/>
    </source>
</evidence>
<comment type="catalytic activity">
    <reaction evidence="1">
        <text>ATP + protein L-histidine = ADP + protein N-phospho-L-histidine.</text>
        <dbReference type="EC" id="2.7.13.3"/>
    </reaction>
</comment>
<dbReference type="EMBL" id="CP000302">
    <property type="protein sequence ID" value="ABE54477.1"/>
    <property type="molecule type" value="Genomic_DNA"/>
</dbReference>
<dbReference type="Pfam" id="PF09984">
    <property type="entry name" value="sCache_4"/>
    <property type="match status" value="1"/>
</dbReference>
<evidence type="ECO:0000313" key="22">
    <source>
        <dbReference type="EMBL" id="ABE54477.1"/>
    </source>
</evidence>
<evidence type="ECO:0000256" key="5">
    <source>
        <dbReference type="ARBA" id="ARBA00022553"/>
    </source>
</evidence>
<keyword evidence="9 22" id="KW-0418">Kinase</keyword>
<dbReference type="InterPro" id="IPR036890">
    <property type="entry name" value="HATPase_C_sf"/>
</dbReference>
<evidence type="ECO:0000256" key="15">
    <source>
        <dbReference type="PROSITE-ProRule" id="PRU00169"/>
    </source>
</evidence>
<dbReference type="InterPro" id="IPR019247">
    <property type="entry name" value="Histidine_kinase_BarA_N"/>
</dbReference>
<evidence type="ECO:0000259" key="20">
    <source>
        <dbReference type="PROSITE" id="PS50885"/>
    </source>
</evidence>
<dbReference type="Gene3D" id="1.10.287.130">
    <property type="match status" value="1"/>
</dbReference>
<dbReference type="PROSITE" id="PS50110">
    <property type="entry name" value="RESPONSE_REGULATORY"/>
    <property type="match status" value="1"/>
</dbReference>
<feature type="domain" description="HAMP" evidence="20">
    <location>
        <begin position="250"/>
        <end position="302"/>
    </location>
</feature>
<protein>
    <recommendedName>
        <fullName evidence="3">histidine kinase</fullName>
        <ecNumber evidence="3">2.7.13.3</ecNumber>
    </recommendedName>
</protein>
<proteinExistence type="predicted"/>
<dbReference type="PANTHER" id="PTHR45339">
    <property type="entry name" value="HYBRID SIGNAL TRANSDUCTION HISTIDINE KINASE J"/>
    <property type="match status" value="1"/>
</dbReference>
<evidence type="ECO:0000256" key="8">
    <source>
        <dbReference type="ARBA" id="ARBA00022741"/>
    </source>
</evidence>
<dbReference type="CDD" id="cd00088">
    <property type="entry name" value="HPT"/>
    <property type="match status" value="1"/>
</dbReference>
<dbReference type="Pfam" id="PF00072">
    <property type="entry name" value="Response_reg"/>
    <property type="match status" value="1"/>
</dbReference>
<dbReference type="InterPro" id="IPR036097">
    <property type="entry name" value="HisK_dim/P_sf"/>
</dbReference>
<dbReference type="KEGG" id="sdn:Sden_1191"/>
<dbReference type="GO" id="GO:0000155">
    <property type="term" value="F:phosphorelay sensor kinase activity"/>
    <property type="evidence" value="ECO:0007669"/>
    <property type="project" value="InterPro"/>
</dbReference>
<dbReference type="SUPFAM" id="SSF55874">
    <property type="entry name" value="ATPase domain of HSP90 chaperone/DNA topoisomerase II/histidine kinase"/>
    <property type="match status" value="1"/>
</dbReference>
<dbReference type="InterPro" id="IPR001789">
    <property type="entry name" value="Sig_transdc_resp-reg_receiver"/>
</dbReference>
<feature type="modified residue" description="4-aspartylphosphate" evidence="15">
    <location>
        <position position="774"/>
    </location>
</feature>
<dbReference type="CDD" id="cd16922">
    <property type="entry name" value="HATPase_EvgS-ArcB-TorS-like"/>
    <property type="match status" value="1"/>
</dbReference>
<keyword evidence="23" id="KW-1185">Reference proteome</keyword>
<dbReference type="NCBIfam" id="NF008318">
    <property type="entry name" value="PRK11107.1"/>
    <property type="match status" value="1"/>
</dbReference>